<sequence length="55" mass="6521">MSGCLDGWRDRQMDVVLGGRHSQRLMVDNDDDNDDTEDEDENDDEEDDKRMDEWT</sequence>
<proteinExistence type="predicted"/>
<keyword evidence="2" id="KW-1185">Reference proteome</keyword>
<protein>
    <submittedName>
        <fullName evidence="3">Uncharacterized protein</fullName>
    </submittedName>
</protein>
<organism evidence="2 3">
    <name type="scientific">Setaria digitata</name>
    <dbReference type="NCBI Taxonomy" id="48799"/>
    <lineage>
        <taxon>Eukaryota</taxon>
        <taxon>Metazoa</taxon>
        <taxon>Ecdysozoa</taxon>
        <taxon>Nematoda</taxon>
        <taxon>Chromadorea</taxon>
        <taxon>Rhabditida</taxon>
        <taxon>Spirurina</taxon>
        <taxon>Spiruromorpha</taxon>
        <taxon>Filarioidea</taxon>
        <taxon>Setariidae</taxon>
        <taxon>Setaria</taxon>
    </lineage>
</organism>
<evidence type="ECO:0000313" key="2">
    <source>
        <dbReference type="Proteomes" id="UP000887581"/>
    </source>
</evidence>
<dbReference type="Proteomes" id="UP000887581">
    <property type="component" value="Unplaced"/>
</dbReference>
<dbReference type="WBParaSite" id="sdigi.contig101.g4341.t1">
    <property type="protein sequence ID" value="sdigi.contig101.g4341.t1"/>
    <property type="gene ID" value="sdigi.contig101.g4341"/>
</dbReference>
<accession>A0A915PBV4</accession>
<reference evidence="3" key="1">
    <citation type="submission" date="2022-11" db="UniProtKB">
        <authorList>
            <consortium name="WormBaseParasite"/>
        </authorList>
    </citation>
    <scope>IDENTIFICATION</scope>
</reference>
<evidence type="ECO:0000256" key="1">
    <source>
        <dbReference type="SAM" id="MobiDB-lite"/>
    </source>
</evidence>
<feature type="region of interest" description="Disordered" evidence="1">
    <location>
        <begin position="18"/>
        <end position="55"/>
    </location>
</feature>
<feature type="compositionally biased region" description="Acidic residues" evidence="1">
    <location>
        <begin position="28"/>
        <end position="47"/>
    </location>
</feature>
<name>A0A915PBV4_9BILA</name>
<dbReference type="AlphaFoldDB" id="A0A915PBV4"/>
<evidence type="ECO:0000313" key="3">
    <source>
        <dbReference type="WBParaSite" id="sdigi.contig101.g4341.t1"/>
    </source>
</evidence>